<gene>
    <name evidence="4" type="ORF">EVA_06637</name>
</gene>
<organism evidence="4">
    <name type="scientific">gut metagenome</name>
    <dbReference type="NCBI Taxonomy" id="749906"/>
    <lineage>
        <taxon>unclassified sequences</taxon>
        <taxon>metagenomes</taxon>
        <taxon>organismal metagenomes</taxon>
    </lineage>
</organism>
<dbReference type="Pfam" id="PF01501">
    <property type="entry name" value="Glyco_transf_8"/>
    <property type="match status" value="1"/>
</dbReference>
<reference evidence="4" key="1">
    <citation type="journal article" date="2012" name="PLoS ONE">
        <title>Gene sets for utilization of primary and secondary nutrition supplies in the distal gut of endangered iberian lynx.</title>
        <authorList>
            <person name="Alcaide M."/>
            <person name="Messina E."/>
            <person name="Richter M."/>
            <person name="Bargiela R."/>
            <person name="Peplies J."/>
            <person name="Huws S.A."/>
            <person name="Newbold C.J."/>
            <person name="Golyshin P.N."/>
            <person name="Simon M.A."/>
            <person name="Lopez G."/>
            <person name="Yakimov M.M."/>
            <person name="Ferrer M."/>
        </authorList>
    </citation>
    <scope>NUCLEOTIDE SEQUENCE</scope>
</reference>
<dbReference type="AlphaFoldDB" id="J9CYC6"/>
<dbReference type="InterPro" id="IPR029044">
    <property type="entry name" value="Nucleotide-diphossugar_trans"/>
</dbReference>
<evidence type="ECO:0000256" key="3">
    <source>
        <dbReference type="ARBA" id="ARBA00022723"/>
    </source>
</evidence>
<evidence type="ECO:0000256" key="1">
    <source>
        <dbReference type="ARBA" id="ARBA00022676"/>
    </source>
</evidence>
<dbReference type="GO" id="GO:0046872">
    <property type="term" value="F:metal ion binding"/>
    <property type="evidence" value="ECO:0007669"/>
    <property type="project" value="UniProtKB-KW"/>
</dbReference>
<dbReference type="GO" id="GO:0016757">
    <property type="term" value="F:glycosyltransferase activity"/>
    <property type="evidence" value="ECO:0007669"/>
    <property type="project" value="UniProtKB-KW"/>
</dbReference>
<evidence type="ECO:0000313" key="4">
    <source>
        <dbReference type="EMBL" id="EJX05256.1"/>
    </source>
</evidence>
<dbReference type="SUPFAM" id="SSF53448">
    <property type="entry name" value="Nucleotide-diphospho-sugar transferases"/>
    <property type="match status" value="1"/>
</dbReference>
<name>J9CYC6_9ZZZZ</name>
<keyword evidence="2 4" id="KW-0808">Transferase</keyword>
<accession>J9CYC6</accession>
<dbReference type="InterPro" id="IPR002495">
    <property type="entry name" value="Glyco_trans_8"/>
</dbReference>
<dbReference type="CDD" id="cd04194">
    <property type="entry name" value="GT8_A4GalT_like"/>
    <property type="match status" value="1"/>
</dbReference>
<dbReference type="PANTHER" id="PTHR13778:SF47">
    <property type="entry name" value="LIPOPOLYSACCHARIDE 1,3-GALACTOSYLTRANSFERASE"/>
    <property type="match status" value="1"/>
</dbReference>
<dbReference type="PANTHER" id="PTHR13778">
    <property type="entry name" value="GLYCOSYLTRANSFERASE 8 DOMAIN-CONTAINING PROTEIN"/>
    <property type="match status" value="1"/>
</dbReference>
<keyword evidence="3" id="KW-0479">Metal-binding</keyword>
<proteinExistence type="predicted"/>
<protein>
    <submittedName>
        <fullName evidence="4">Lipopolysaccharide 1,2-glucosyltransferase</fullName>
    </submittedName>
</protein>
<evidence type="ECO:0000256" key="2">
    <source>
        <dbReference type="ARBA" id="ARBA00022679"/>
    </source>
</evidence>
<dbReference type="Gene3D" id="3.90.550.10">
    <property type="entry name" value="Spore Coat Polysaccharide Biosynthesis Protein SpsA, Chain A"/>
    <property type="match status" value="1"/>
</dbReference>
<keyword evidence="1" id="KW-0328">Glycosyltransferase</keyword>
<dbReference type="EMBL" id="AMCI01001529">
    <property type="protein sequence ID" value="EJX05256.1"/>
    <property type="molecule type" value="Genomic_DNA"/>
</dbReference>
<dbReference type="InterPro" id="IPR050748">
    <property type="entry name" value="Glycosyltrans_8_dom-fam"/>
</dbReference>
<comment type="caution">
    <text evidence="4">The sequence shown here is derived from an EMBL/GenBank/DDBJ whole genome shotgun (WGS) entry which is preliminary data.</text>
</comment>
<sequence length="272" mass="32309">MANDLTEQDQHIFCNLCDLAGAKVSFYTVPESLLDGFSIRWEKHRLPMIVFYRCLLASILPSDIDKVLYLDSDILVLQPLDELWNTDLTNKAIAGVPDDFKVNPAHCQRLQYNISFNYFNGGVLLLNLNYWREHDIENQCKAYYQKYPERVIYNDQDLLNGLLHDKRVLVDNKWNVQEGAYRKPKGASDDWKPAYLETILHPAILHYSSKKPWQYHCMHPLANLFFTYQNFTPWKGEHVLNHIWPRIHRFIHFLPYTLGWKERKYIDLSKYQ</sequence>